<evidence type="ECO:0000313" key="1">
    <source>
        <dbReference type="EMBL" id="RCV37178.1"/>
    </source>
</evidence>
<reference evidence="1" key="2">
    <citation type="submission" date="2015-07" db="EMBL/GenBank/DDBJ databases">
        <authorList>
            <person name="Noorani M."/>
        </authorList>
    </citation>
    <scope>NUCLEOTIDE SEQUENCE</scope>
    <source>
        <strain evidence="1">Yugu1</strain>
    </source>
</reference>
<dbReference type="OrthoDB" id="1930404at2759"/>
<organism evidence="1">
    <name type="scientific">Setaria italica</name>
    <name type="common">Foxtail millet</name>
    <name type="synonym">Panicum italicum</name>
    <dbReference type="NCBI Taxonomy" id="4555"/>
    <lineage>
        <taxon>Eukaryota</taxon>
        <taxon>Viridiplantae</taxon>
        <taxon>Streptophyta</taxon>
        <taxon>Embryophyta</taxon>
        <taxon>Tracheophyta</taxon>
        <taxon>Spermatophyta</taxon>
        <taxon>Magnoliopsida</taxon>
        <taxon>Liliopsida</taxon>
        <taxon>Poales</taxon>
        <taxon>Poaceae</taxon>
        <taxon>PACMAD clade</taxon>
        <taxon>Panicoideae</taxon>
        <taxon>Panicodae</taxon>
        <taxon>Paniceae</taxon>
        <taxon>Cenchrinae</taxon>
        <taxon>Setaria</taxon>
    </lineage>
</organism>
<gene>
    <name evidence="1" type="ORF">SETIT_8G042200v2</name>
</gene>
<dbReference type="AlphaFoldDB" id="A0A368S438"/>
<proteinExistence type="predicted"/>
<name>A0A368S438_SETIT</name>
<accession>A0A368S438</accession>
<protein>
    <submittedName>
        <fullName evidence="1">Uncharacterized protein</fullName>
    </submittedName>
</protein>
<sequence length="70" mass="8320">MSQFEWKQHLANELESTARNQKRISSREEFVKDRNCAIIFSCRCNGLFLRWLARVLLLCVVRGCICHLFM</sequence>
<dbReference type="EMBL" id="CM003535">
    <property type="protein sequence ID" value="RCV37178.1"/>
    <property type="molecule type" value="Genomic_DNA"/>
</dbReference>
<reference evidence="1" key="1">
    <citation type="journal article" date="2012" name="Nat. Biotechnol.">
        <title>Reference genome sequence of the model plant Setaria.</title>
        <authorList>
            <person name="Bennetzen J.L."/>
            <person name="Schmutz J."/>
            <person name="Wang H."/>
            <person name="Percifield R."/>
            <person name="Hawkins J."/>
            <person name="Pontaroli A.C."/>
            <person name="Estep M."/>
            <person name="Feng L."/>
            <person name="Vaughn J.N."/>
            <person name="Grimwood J."/>
            <person name="Jenkins J."/>
            <person name="Barry K."/>
            <person name="Lindquist E."/>
            <person name="Hellsten U."/>
            <person name="Deshpande S."/>
            <person name="Wang X."/>
            <person name="Wu X."/>
            <person name="Mitros T."/>
            <person name="Triplett J."/>
            <person name="Yang X."/>
            <person name="Ye C.Y."/>
            <person name="Mauro-Herrera M."/>
            <person name="Wang L."/>
            <person name="Li P."/>
            <person name="Sharma M."/>
            <person name="Sharma R."/>
            <person name="Ronald P.C."/>
            <person name="Panaud O."/>
            <person name="Kellogg E.A."/>
            <person name="Brutnell T.P."/>
            <person name="Doust A.N."/>
            <person name="Tuskan G.A."/>
            <person name="Rokhsar D."/>
            <person name="Devos K.M."/>
        </authorList>
    </citation>
    <scope>NUCLEOTIDE SEQUENCE [LARGE SCALE GENOMIC DNA]</scope>
    <source>
        <strain evidence="1">Yugu1</strain>
    </source>
</reference>